<keyword evidence="2" id="KW-1185">Reference proteome</keyword>
<accession>A0A3S2V359</accession>
<dbReference type="OrthoDB" id="9779699at2"/>
<organism evidence="1 2">
    <name type="scientific">Methylobacterium oryzihabitans</name>
    <dbReference type="NCBI Taxonomy" id="2499852"/>
    <lineage>
        <taxon>Bacteria</taxon>
        <taxon>Pseudomonadati</taxon>
        <taxon>Pseudomonadota</taxon>
        <taxon>Alphaproteobacteria</taxon>
        <taxon>Hyphomicrobiales</taxon>
        <taxon>Methylobacteriaceae</taxon>
        <taxon>Methylobacterium</taxon>
    </lineage>
</organism>
<dbReference type="EMBL" id="SACP01000034">
    <property type="protein sequence ID" value="RVU14217.1"/>
    <property type="molecule type" value="Genomic_DNA"/>
</dbReference>
<dbReference type="Pfam" id="PF07958">
    <property type="entry name" value="DUF1688"/>
    <property type="match status" value="1"/>
</dbReference>
<proteinExistence type="predicted"/>
<dbReference type="AlphaFoldDB" id="A0A3S2V359"/>
<evidence type="ECO:0000313" key="1">
    <source>
        <dbReference type="EMBL" id="RVU14217.1"/>
    </source>
</evidence>
<dbReference type="InterPro" id="IPR012469">
    <property type="entry name" value="DUF1688"/>
</dbReference>
<comment type="caution">
    <text evidence="1">The sequence shown here is derived from an EMBL/GenBank/DDBJ whole genome shotgun (WGS) entry which is preliminary data.</text>
</comment>
<dbReference type="PANTHER" id="PTHR31687:SF3">
    <property type="entry name" value="PROTEIN URG3"/>
    <property type="match status" value="1"/>
</dbReference>
<reference evidence="1 2" key="1">
    <citation type="submission" date="2019-01" db="EMBL/GenBank/DDBJ databases">
        <authorList>
            <person name="Chen W.-M."/>
        </authorList>
    </citation>
    <scope>NUCLEOTIDE SEQUENCE [LARGE SCALE GENOMIC DNA]</scope>
    <source>
        <strain evidence="1 2">TER-1</strain>
    </source>
</reference>
<gene>
    <name evidence="1" type="ORF">EOE48_24355</name>
</gene>
<dbReference type="PANTHER" id="PTHR31687">
    <property type="match status" value="1"/>
</dbReference>
<name>A0A3S2V359_9HYPH</name>
<dbReference type="Proteomes" id="UP000286997">
    <property type="component" value="Unassembled WGS sequence"/>
</dbReference>
<protein>
    <submittedName>
        <fullName evidence="1">DUF1688 family protein</fullName>
    </submittedName>
</protein>
<sequence>MIDPNDPRSLLSAAAVRERAEALLAQGLAGRLPHFAVDPGRLGACADAVVETIRANYPDLAIPYHARWRHFAVGGFERWGSLVHAAPWEDAAARARAAFDLVIVSVLLDAGAGPTWRYEEGRTGETYARSEGLAVASFDMFISGLFSAEPEDPFRVDARALASLTEAELAQGFQAGPANPLVGLPGRTALMNRLGQVVAADPEGFGTEARPGGLFDRLAARARDGALPAAAILDTLLAHLGPIWPGRIVVEGVDLGDTWRHPLAGGAGETAGLVPFHKLSQWLAYSLLEPLEEAGIAVTGLDALTGLPEYRNGGLFLDTGVLALKDPAEAGRPHPVESPLVVEWRALTVALLDRIAPLVRERLGIAEPDDLPLAKVLEGGTWATGRRLARALRPDGAPPLAIESDGTVF</sequence>
<evidence type="ECO:0000313" key="2">
    <source>
        <dbReference type="Proteomes" id="UP000286997"/>
    </source>
</evidence>